<dbReference type="Pfam" id="PF04195">
    <property type="entry name" value="Transposase_28"/>
    <property type="match status" value="1"/>
</dbReference>
<feature type="compositionally biased region" description="Low complexity" evidence="1">
    <location>
        <begin position="70"/>
        <end position="97"/>
    </location>
</feature>
<keyword evidence="4" id="KW-1185">Reference proteome</keyword>
<organism evidence="3 4">
    <name type="scientific">Lolium multiflorum</name>
    <name type="common">Italian ryegrass</name>
    <name type="synonym">Lolium perenne subsp. multiflorum</name>
    <dbReference type="NCBI Taxonomy" id="4521"/>
    <lineage>
        <taxon>Eukaryota</taxon>
        <taxon>Viridiplantae</taxon>
        <taxon>Streptophyta</taxon>
        <taxon>Embryophyta</taxon>
        <taxon>Tracheophyta</taxon>
        <taxon>Spermatophyta</taxon>
        <taxon>Magnoliopsida</taxon>
        <taxon>Liliopsida</taxon>
        <taxon>Poales</taxon>
        <taxon>Poaceae</taxon>
        <taxon>BOP clade</taxon>
        <taxon>Pooideae</taxon>
        <taxon>Poodae</taxon>
        <taxon>Poeae</taxon>
        <taxon>Poeae Chloroplast Group 2 (Poeae type)</taxon>
        <taxon>Loliodinae</taxon>
        <taxon>Loliinae</taxon>
        <taxon>Lolium</taxon>
    </lineage>
</organism>
<protein>
    <recommendedName>
        <fullName evidence="2">Transposase (putative) gypsy type domain-containing protein</fullName>
    </recommendedName>
</protein>
<dbReference type="AlphaFoldDB" id="A0AAD8SEL4"/>
<sequence length="673" mass="71021">MVRKLPVTIMPVAALFARCHFFSGDLLANSGDQTRPRSSADPEPSARPTVATGPRGSTLRSPPPLPSPPSRGSSSPFALSWSSSSSSSTTMAPPSGSWEGSYMKEDDIARLVRLRRILPGVITRAPGAEVEPSPEPGERVVFGAHFDRGLGLPASPFFRRFLDFFGLQPHHLPANACVLLSCYVAFMEGYAGLWPDVDFWSRLFYLKTQTTNGQLRVCGAASIYSRMGTPFPKIPTVDSVKKWQMSFFYGHNAKSVDPNAEVNLLWDFLQGCTTEGQLRAEDLLCTFASRRCCLCRPVPTRSGTCPAGSIRPGRLGRSSPRLRSPGGGLKTADHVDPADQAGDDDLPEADDQGGQGEHNPPPSPEGEPASSAASPIRAVPLAARPPSTSTTSSSAARGKKRASSGWSTATLDARAHSVGGSRRFRRCPGCRLWLGPCGGFGAAAAEEGADSAAAATPTHAARCSAAFYVGGSFFSCTFARCLRLQRSWRAGAAWKPAHARPDVPTPRPTRGPALEPGWGAGGAAPAAESAVCARGCHLDAGSDEAPPAPDSTIPTGPAPRCRRLHLRAARDEPVEQEPARDEPAEQEPAARAGADARALVTTRGLRAASDGLHVAKAACTRAALSSLGCVAHGKGLAPGGCLRGDQPRRPARVAPMDIFFSGFRAMAKRQRGD</sequence>
<evidence type="ECO:0000259" key="2">
    <source>
        <dbReference type="Pfam" id="PF04195"/>
    </source>
</evidence>
<reference evidence="3" key="1">
    <citation type="submission" date="2023-07" db="EMBL/GenBank/DDBJ databases">
        <title>A chromosome-level genome assembly of Lolium multiflorum.</title>
        <authorList>
            <person name="Chen Y."/>
            <person name="Copetti D."/>
            <person name="Kolliker R."/>
            <person name="Studer B."/>
        </authorList>
    </citation>
    <scope>NUCLEOTIDE SEQUENCE</scope>
    <source>
        <strain evidence="3">02402/16</strain>
        <tissue evidence="3">Leaf</tissue>
    </source>
</reference>
<dbReference type="EMBL" id="JAUUTY010000004">
    <property type="protein sequence ID" value="KAK1650751.1"/>
    <property type="molecule type" value="Genomic_DNA"/>
</dbReference>
<dbReference type="PANTHER" id="PTHR33026">
    <property type="entry name" value="OS06G0360600 PROTEIN"/>
    <property type="match status" value="1"/>
</dbReference>
<feature type="compositionally biased region" description="Acidic residues" evidence="1">
    <location>
        <begin position="341"/>
        <end position="351"/>
    </location>
</feature>
<dbReference type="PANTHER" id="PTHR33026:SF7">
    <property type="entry name" value="OS03G0100275 PROTEIN"/>
    <property type="match status" value="1"/>
</dbReference>
<feature type="region of interest" description="Disordered" evidence="1">
    <location>
        <begin position="31"/>
        <end position="99"/>
    </location>
</feature>
<feature type="region of interest" description="Disordered" evidence="1">
    <location>
        <begin position="493"/>
        <end position="516"/>
    </location>
</feature>
<evidence type="ECO:0000256" key="1">
    <source>
        <dbReference type="SAM" id="MobiDB-lite"/>
    </source>
</evidence>
<feature type="compositionally biased region" description="Low complexity" evidence="1">
    <location>
        <begin position="382"/>
        <end position="396"/>
    </location>
</feature>
<dbReference type="Proteomes" id="UP001231189">
    <property type="component" value="Unassembled WGS sequence"/>
</dbReference>
<feature type="region of interest" description="Disordered" evidence="1">
    <location>
        <begin position="305"/>
        <end position="408"/>
    </location>
</feature>
<evidence type="ECO:0000313" key="3">
    <source>
        <dbReference type="EMBL" id="KAK1650751.1"/>
    </source>
</evidence>
<name>A0AAD8SEL4_LOLMU</name>
<accession>A0AAD8SEL4</accession>
<comment type="caution">
    <text evidence="3">The sequence shown here is derived from an EMBL/GenBank/DDBJ whole genome shotgun (WGS) entry which is preliminary data.</text>
</comment>
<dbReference type="InterPro" id="IPR007321">
    <property type="entry name" value="Transposase_28"/>
</dbReference>
<feature type="region of interest" description="Disordered" evidence="1">
    <location>
        <begin position="570"/>
        <end position="593"/>
    </location>
</feature>
<gene>
    <name evidence="3" type="ORF">QYE76_068556</name>
</gene>
<proteinExistence type="predicted"/>
<feature type="domain" description="Transposase (putative) gypsy type" evidence="2">
    <location>
        <begin position="140"/>
        <end position="207"/>
    </location>
</feature>
<evidence type="ECO:0000313" key="4">
    <source>
        <dbReference type="Proteomes" id="UP001231189"/>
    </source>
</evidence>
<feature type="compositionally biased region" description="Low complexity" evidence="1">
    <location>
        <begin position="366"/>
        <end position="375"/>
    </location>
</feature>
<feature type="compositionally biased region" description="Basic and acidic residues" evidence="1">
    <location>
        <begin position="570"/>
        <end position="583"/>
    </location>
</feature>
<feature type="compositionally biased region" description="Low complexity" evidence="1">
    <location>
        <begin position="311"/>
        <end position="324"/>
    </location>
</feature>